<keyword evidence="2" id="KW-1185">Reference proteome</keyword>
<name>A0A9E8SDF1_9FLAO</name>
<proteinExistence type="predicted"/>
<accession>A0A9E8SDF1</accession>
<dbReference type="KEGG" id="lnu:N7U66_17415"/>
<sequence length="76" mass="9180">MGEEKYLSDGKRLSFSVRAYLVTDKTKISLLSYLENKNLDGDWMPRNQGHYGKLFNREKFRRQRSFQWKKNQYGVK</sequence>
<gene>
    <name evidence="1" type="ORF">N7U66_17415</name>
</gene>
<protein>
    <submittedName>
        <fullName evidence="1">Uncharacterized protein</fullName>
    </submittedName>
</protein>
<reference evidence="1" key="1">
    <citation type="submission" date="2022-11" db="EMBL/GenBank/DDBJ databases">
        <title>Lacinutrix neustonica HL-RS19T sp. nov., isolated from the surface microlayer sample of brackish Lake Shihwa.</title>
        <authorList>
            <person name="Choi J.Y."/>
            <person name="Hwang C.Y."/>
        </authorList>
    </citation>
    <scope>NUCLEOTIDE SEQUENCE</scope>
    <source>
        <strain evidence="1">HL-RS19</strain>
    </source>
</reference>
<dbReference type="RefSeq" id="WP_267676280.1">
    <property type="nucleotide sequence ID" value="NZ_CP113088.1"/>
</dbReference>
<organism evidence="1 2">
    <name type="scientific">Lacinutrix neustonica</name>
    <dbReference type="NCBI Taxonomy" id="2980107"/>
    <lineage>
        <taxon>Bacteria</taxon>
        <taxon>Pseudomonadati</taxon>
        <taxon>Bacteroidota</taxon>
        <taxon>Flavobacteriia</taxon>
        <taxon>Flavobacteriales</taxon>
        <taxon>Flavobacteriaceae</taxon>
        <taxon>Lacinutrix</taxon>
    </lineage>
</organism>
<evidence type="ECO:0000313" key="2">
    <source>
        <dbReference type="Proteomes" id="UP001164705"/>
    </source>
</evidence>
<evidence type="ECO:0000313" key="1">
    <source>
        <dbReference type="EMBL" id="WAC01682.1"/>
    </source>
</evidence>
<dbReference type="AlphaFoldDB" id="A0A9E8SDF1"/>
<dbReference type="EMBL" id="CP113088">
    <property type="protein sequence ID" value="WAC01682.1"/>
    <property type="molecule type" value="Genomic_DNA"/>
</dbReference>
<dbReference type="Proteomes" id="UP001164705">
    <property type="component" value="Chromosome"/>
</dbReference>